<keyword evidence="2" id="KW-1185">Reference proteome</keyword>
<accession>A0AAD6YQN3</accession>
<proteinExistence type="predicted"/>
<organism evidence="1 2">
    <name type="scientific">Mycena pura</name>
    <dbReference type="NCBI Taxonomy" id="153505"/>
    <lineage>
        <taxon>Eukaryota</taxon>
        <taxon>Fungi</taxon>
        <taxon>Dikarya</taxon>
        <taxon>Basidiomycota</taxon>
        <taxon>Agaricomycotina</taxon>
        <taxon>Agaricomycetes</taxon>
        <taxon>Agaricomycetidae</taxon>
        <taxon>Agaricales</taxon>
        <taxon>Marasmiineae</taxon>
        <taxon>Mycenaceae</taxon>
        <taxon>Mycena</taxon>
    </lineage>
</organism>
<reference evidence="1" key="1">
    <citation type="submission" date="2023-03" db="EMBL/GenBank/DDBJ databases">
        <title>Massive genome expansion in bonnet fungi (Mycena s.s.) driven by repeated elements and novel gene families across ecological guilds.</title>
        <authorList>
            <consortium name="Lawrence Berkeley National Laboratory"/>
            <person name="Harder C.B."/>
            <person name="Miyauchi S."/>
            <person name="Viragh M."/>
            <person name="Kuo A."/>
            <person name="Thoen E."/>
            <person name="Andreopoulos B."/>
            <person name="Lu D."/>
            <person name="Skrede I."/>
            <person name="Drula E."/>
            <person name="Henrissat B."/>
            <person name="Morin E."/>
            <person name="Kohler A."/>
            <person name="Barry K."/>
            <person name="LaButti K."/>
            <person name="Morin E."/>
            <person name="Salamov A."/>
            <person name="Lipzen A."/>
            <person name="Mereny Z."/>
            <person name="Hegedus B."/>
            <person name="Baldrian P."/>
            <person name="Stursova M."/>
            <person name="Weitz H."/>
            <person name="Taylor A."/>
            <person name="Grigoriev I.V."/>
            <person name="Nagy L.G."/>
            <person name="Martin F."/>
            <person name="Kauserud H."/>
        </authorList>
    </citation>
    <scope>NUCLEOTIDE SEQUENCE</scope>
    <source>
        <strain evidence="1">9144</strain>
    </source>
</reference>
<sequence>MANNRRAGTSDQPYRVLASFRAVPRPLVWLTVYPAFSGVRSTRVRFMMEHSTRARTRSTRRTAPRNAEGYINSRDCRTGTNRLPPLVKHAAQCAASLRTGSICLIARAAAKRDAKRAQARQALPGETRRVTSACLSRAVSEAATRPVLPQQRQSGHARAVVSGVDSAPVGGAQALRQCFQRTLCGHVRREDVLHSMTSAIVWCPTGLKLNVKPRGAPAPTPQVAQVATARCRASVLLYPESCTNLVVRGGMVQIMVRTVA</sequence>
<dbReference type="Proteomes" id="UP001219525">
    <property type="component" value="Unassembled WGS sequence"/>
</dbReference>
<gene>
    <name evidence="1" type="ORF">GGX14DRAFT_627005</name>
</gene>
<evidence type="ECO:0000313" key="1">
    <source>
        <dbReference type="EMBL" id="KAJ7226759.1"/>
    </source>
</evidence>
<evidence type="ECO:0000313" key="2">
    <source>
        <dbReference type="Proteomes" id="UP001219525"/>
    </source>
</evidence>
<dbReference type="EMBL" id="JARJCW010000003">
    <property type="protein sequence ID" value="KAJ7226759.1"/>
    <property type="molecule type" value="Genomic_DNA"/>
</dbReference>
<comment type="caution">
    <text evidence="1">The sequence shown here is derived from an EMBL/GenBank/DDBJ whole genome shotgun (WGS) entry which is preliminary data.</text>
</comment>
<dbReference type="AlphaFoldDB" id="A0AAD6YQN3"/>
<protein>
    <submittedName>
        <fullName evidence="1">Uncharacterized protein</fullName>
    </submittedName>
</protein>
<name>A0AAD6YQN3_9AGAR</name>